<dbReference type="RefSeq" id="WP_065327549.1">
    <property type="nucleotide sequence ID" value="NZ_NFFZ01000004.1"/>
</dbReference>
<name>A0A241XRM1_PSEAI</name>
<organism evidence="1 2">
    <name type="scientific">Pseudomonas aeruginosa</name>
    <dbReference type="NCBI Taxonomy" id="287"/>
    <lineage>
        <taxon>Bacteria</taxon>
        <taxon>Pseudomonadati</taxon>
        <taxon>Pseudomonadota</taxon>
        <taxon>Gammaproteobacteria</taxon>
        <taxon>Pseudomonadales</taxon>
        <taxon>Pseudomonadaceae</taxon>
        <taxon>Pseudomonas</taxon>
    </lineage>
</organism>
<dbReference type="AlphaFoldDB" id="A0A241XRM1"/>
<comment type="caution">
    <text evidence="1">The sequence shown here is derived from an EMBL/GenBank/DDBJ whole genome shotgun (WGS) entry which is preliminary data.</text>
</comment>
<dbReference type="Proteomes" id="UP000194857">
    <property type="component" value="Unassembled WGS sequence"/>
</dbReference>
<reference evidence="1 2" key="1">
    <citation type="submission" date="2017-05" db="EMBL/GenBank/DDBJ databases">
        <authorList>
            <person name="Song R."/>
            <person name="Chenine A.L."/>
            <person name="Ruprecht R.M."/>
        </authorList>
    </citation>
    <scope>NUCLEOTIDE SEQUENCE [LARGE SCALE GENOMIC DNA]</scope>
    <source>
        <strain evidence="1 2">S567_C10_BS</strain>
    </source>
</reference>
<proteinExistence type="predicted"/>
<sequence length="73" mass="7809">MTFAVKRTYGKGGHDYLHAWCEEWGTACIGSVKRAMLFSTQSEAEQAAARAQRTCKGVGGLPAQGVNFTAVSI</sequence>
<dbReference type="EMBL" id="NFFZ01000004">
    <property type="protein sequence ID" value="OTI63139.1"/>
    <property type="molecule type" value="Genomic_DNA"/>
</dbReference>
<protein>
    <submittedName>
        <fullName evidence="1">Uncharacterized protein</fullName>
    </submittedName>
</protein>
<evidence type="ECO:0000313" key="2">
    <source>
        <dbReference type="Proteomes" id="UP000194857"/>
    </source>
</evidence>
<accession>A0A241XRM1</accession>
<gene>
    <name evidence="1" type="ORF">CAZ10_09900</name>
</gene>
<evidence type="ECO:0000313" key="1">
    <source>
        <dbReference type="EMBL" id="OTI63139.1"/>
    </source>
</evidence>